<feature type="transmembrane region" description="Helical" evidence="7">
    <location>
        <begin position="265"/>
        <end position="287"/>
    </location>
</feature>
<feature type="compositionally biased region" description="Pro residues" evidence="6">
    <location>
        <begin position="458"/>
        <end position="474"/>
    </location>
</feature>
<reference evidence="9" key="1">
    <citation type="submission" date="2025-08" db="UniProtKB">
        <authorList>
            <consortium name="RefSeq"/>
        </authorList>
    </citation>
    <scope>IDENTIFICATION</scope>
    <source>
        <strain evidence="9">14028-0561.14</strain>
        <tissue evidence="9">Whole fly</tissue>
    </source>
</reference>
<dbReference type="Proteomes" id="UP001652661">
    <property type="component" value="Chromosome X"/>
</dbReference>
<evidence type="ECO:0000256" key="2">
    <source>
        <dbReference type="ARBA" id="ARBA00009565"/>
    </source>
</evidence>
<keyword evidence="5 7" id="KW-0472">Membrane</keyword>
<proteinExistence type="inferred from homology"/>
<evidence type="ECO:0000256" key="6">
    <source>
        <dbReference type="SAM" id="MobiDB-lite"/>
    </source>
</evidence>
<feature type="region of interest" description="Disordered" evidence="6">
    <location>
        <begin position="510"/>
        <end position="569"/>
    </location>
</feature>
<feature type="region of interest" description="Disordered" evidence="6">
    <location>
        <begin position="152"/>
        <end position="183"/>
    </location>
</feature>
<dbReference type="InterPro" id="IPR007237">
    <property type="entry name" value="CD20-like"/>
</dbReference>
<feature type="transmembrane region" description="Helical" evidence="7">
    <location>
        <begin position="232"/>
        <end position="258"/>
    </location>
</feature>
<feature type="compositionally biased region" description="Polar residues" evidence="6">
    <location>
        <begin position="1"/>
        <end position="11"/>
    </location>
</feature>
<keyword evidence="8" id="KW-1185">Reference proteome</keyword>
<feature type="compositionally biased region" description="Basic and acidic residues" evidence="6">
    <location>
        <begin position="80"/>
        <end position="92"/>
    </location>
</feature>
<comment type="similarity">
    <text evidence="2">Belongs to the MS4A family.</text>
</comment>
<feature type="region of interest" description="Disordered" evidence="6">
    <location>
        <begin position="585"/>
        <end position="613"/>
    </location>
</feature>
<dbReference type="PANTHER" id="PTHR23320">
    <property type="entry name" value="MEMBRANE-SPANNING 4-DOMAINS SUBFAMILY A MS4A -RELATED"/>
    <property type="match status" value="1"/>
</dbReference>
<protein>
    <submittedName>
        <fullName evidence="9">Uncharacterized protein</fullName>
    </submittedName>
</protein>
<dbReference type="InterPro" id="IPR030417">
    <property type="entry name" value="MS4A"/>
</dbReference>
<dbReference type="Pfam" id="PF04103">
    <property type="entry name" value="CD20"/>
    <property type="match status" value="1"/>
</dbReference>
<evidence type="ECO:0000256" key="3">
    <source>
        <dbReference type="ARBA" id="ARBA00022692"/>
    </source>
</evidence>
<evidence type="ECO:0000256" key="4">
    <source>
        <dbReference type="ARBA" id="ARBA00022989"/>
    </source>
</evidence>
<feature type="transmembrane region" description="Helical" evidence="7">
    <location>
        <begin position="342"/>
        <end position="364"/>
    </location>
</feature>
<evidence type="ECO:0000313" key="8">
    <source>
        <dbReference type="Proteomes" id="UP001652661"/>
    </source>
</evidence>
<dbReference type="GeneID" id="108079784"/>
<dbReference type="AlphaFoldDB" id="A0A6P4J2W3"/>
<comment type="subcellular location">
    <subcellularLocation>
        <location evidence="1">Membrane</location>
        <topology evidence="1">Multi-pass membrane protein</topology>
    </subcellularLocation>
</comment>
<dbReference type="GO" id="GO:0016020">
    <property type="term" value="C:membrane"/>
    <property type="evidence" value="ECO:0007669"/>
    <property type="project" value="UniProtKB-SubCell"/>
</dbReference>
<feature type="transmembrane region" description="Helical" evidence="7">
    <location>
        <begin position="293"/>
        <end position="316"/>
    </location>
</feature>
<feature type="compositionally biased region" description="Low complexity" evidence="6">
    <location>
        <begin position="592"/>
        <end position="603"/>
    </location>
</feature>
<dbReference type="OrthoDB" id="7733275at2759"/>
<dbReference type="PANTHER" id="PTHR23320:SF165">
    <property type="entry name" value="MARVEL DOMAIN-CONTAINING PROTEIN"/>
    <property type="match status" value="1"/>
</dbReference>
<keyword evidence="4 7" id="KW-1133">Transmembrane helix</keyword>
<feature type="compositionally biased region" description="Basic and acidic residues" evidence="6">
    <location>
        <begin position="543"/>
        <end position="557"/>
    </location>
</feature>
<evidence type="ECO:0000256" key="7">
    <source>
        <dbReference type="SAM" id="Phobius"/>
    </source>
</evidence>
<evidence type="ECO:0000256" key="1">
    <source>
        <dbReference type="ARBA" id="ARBA00004141"/>
    </source>
</evidence>
<evidence type="ECO:0000256" key="5">
    <source>
        <dbReference type="ARBA" id="ARBA00023136"/>
    </source>
</evidence>
<gene>
    <name evidence="9" type="primary">LOC108079784</name>
</gene>
<sequence length="624" mass="66868">MTETSNHQQSVAAGGDFNGRHSASPARTIDSHDSTTGSLDTIVDRSLNREELLQVVTTIEQSTNTTNSGSLTNSQIGMLEKQREEHDQDQQSRQDAQSHIYSSPVYDEKPPALKLLSAALDLDTEKTKAAAAAAGDQPKMISHQEFKQQLEEAMATRQQQQQPGSQAGTLMKSKSAANTLDSRISRKQRCPPEFIKYKGGAGSDAGGSASTMSLSSKDRRRRKASNECCSAFPLQIVLGTLQLLLAISLVALGSLLIVREAALSMAGCGIWTGLTAAVTGSLGVVSMRKTQTAFLALSLVCIATSTLALAISGVGLSRDLNRMAEQKGNDEQFVLLTTNSEVSAACGLIFALFLHFVVSIVSVYRCALQICTKSQHSELRDVIIKSNASGIALDQQKVDQYIKAMSLNGSEKVNTEKLAAMWMYATQMGSLPPPTIRKLTPPSRQIMLIPSTAGSGLAPPPPTRMPPQPPPPGSGPGLLLPVPPPLMPAQYRGMTLPYIRAGPPGAPPGLIYAHPGSLSGTYRTHKSTKSAEMNGQRRRRRAGKSDANRRQRRKSEADVLDGEGAPNFQYTGLDRAIADSFLARQEQSQAGSSHVDYSSSASSELYGGQRSSSKTKIVCRDVVM</sequence>
<dbReference type="RefSeq" id="XP_017029719.1">
    <property type="nucleotide sequence ID" value="XM_017174230.3"/>
</dbReference>
<feature type="region of interest" description="Disordered" evidence="6">
    <location>
        <begin position="80"/>
        <end position="107"/>
    </location>
</feature>
<organism evidence="8 9">
    <name type="scientific">Drosophila kikkawai</name>
    <name type="common">Fruit fly</name>
    <dbReference type="NCBI Taxonomy" id="30033"/>
    <lineage>
        <taxon>Eukaryota</taxon>
        <taxon>Metazoa</taxon>
        <taxon>Ecdysozoa</taxon>
        <taxon>Arthropoda</taxon>
        <taxon>Hexapoda</taxon>
        <taxon>Insecta</taxon>
        <taxon>Pterygota</taxon>
        <taxon>Neoptera</taxon>
        <taxon>Endopterygota</taxon>
        <taxon>Diptera</taxon>
        <taxon>Brachycera</taxon>
        <taxon>Muscomorpha</taxon>
        <taxon>Ephydroidea</taxon>
        <taxon>Drosophilidae</taxon>
        <taxon>Drosophila</taxon>
        <taxon>Sophophora</taxon>
    </lineage>
</organism>
<accession>A0A6P4J2W3</accession>
<feature type="region of interest" description="Disordered" evidence="6">
    <location>
        <begin position="450"/>
        <end position="484"/>
    </location>
</feature>
<keyword evidence="3 7" id="KW-0812">Transmembrane</keyword>
<evidence type="ECO:0000313" key="9">
    <source>
        <dbReference type="RefSeq" id="XP_017029719.1"/>
    </source>
</evidence>
<feature type="region of interest" description="Disordered" evidence="6">
    <location>
        <begin position="1"/>
        <end position="37"/>
    </location>
</feature>
<name>A0A6P4J2W3_DROKI</name>
<feature type="region of interest" description="Disordered" evidence="6">
    <location>
        <begin position="197"/>
        <end position="217"/>
    </location>
</feature>